<dbReference type="eggNOG" id="ENOG502RD4A">
    <property type="taxonomic scope" value="Eukaryota"/>
</dbReference>
<proteinExistence type="predicted"/>
<dbReference type="HOGENOM" id="CLU_997604_0_0_1"/>
<evidence type="ECO:0000313" key="3">
    <source>
        <dbReference type="Proteomes" id="UP000015241"/>
    </source>
</evidence>
<keyword evidence="1" id="KW-0812">Transmembrane</keyword>
<keyword evidence="1" id="KW-1133">Transmembrane helix</keyword>
<keyword evidence="3" id="KW-1185">Reference proteome</keyword>
<reference evidence="2 3" key="1">
    <citation type="journal article" date="2012" name="Science">
        <title>The Paleozoic origin of enzymatic lignin decomposition reconstructed from 31 fungal genomes.</title>
        <authorList>
            <person name="Floudas D."/>
            <person name="Binder M."/>
            <person name="Riley R."/>
            <person name="Barry K."/>
            <person name="Blanchette R.A."/>
            <person name="Henrissat B."/>
            <person name="Martinez A.T."/>
            <person name="Otillar R."/>
            <person name="Spatafora J.W."/>
            <person name="Yadav J.S."/>
            <person name="Aerts A."/>
            <person name="Benoit I."/>
            <person name="Boyd A."/>
            <person name="Carlson A."/>
            <person name="Copeland A."/>
            <person name="Coutinho P.M."/>
            <person name="de Vries R.P."/>
            <person name="Ferreira P."/>
            <person name="Findley K."/>
            <person name="Foster B."/>
            <person name="Gaskell J."/>
            <person name="Glotzer D."/>
            <person name="Gorecki P."/>
            <person name="Heitman J."/>
            <person name="Hesse C."/>
            <person name="Hori C."/>
            <person name="Igarashi K."/>
            <person name="Jurgens J.A."/>
            <person name="Kallen N."/>
            <person name="Kersten P."/>
            <person name="Kohler A."/>
            <person name="Kuees U."/>
            <person name="Kumar T.K.A."/>
            <person name="Kuo A."/>
            <person name="LaButti K."/>
            <person name="Larrondo L.F."/>
            <person name="Lindquist E."/>
            <person name="Ling A."/>
            <person name="Lombard V."/>
            <person name="Lucas S."/>
            <person name="Lundell T."/>
            <person name="Martin R."/>
            <person name="McLaughlin D.J."/>
            <person name="Morgenstern I."/>
            <person name="Morin E."/>
            <person name="Murat C."/>
            <person name="Nagy L.G."/>
            <person name="Nolan M."/>
            <person name="Ohm R.A."/>
            <person name="Patyshakuliyeva A."/>
            <person name="Rokas A."/>
            <person name="Ruiz-Duenas F.J."/>
            <person name="Sabat G."/>
            <person name="Salamov A."/>
            <person name="Samejima M."/>
            <person name="Schmutz J."/>
            <person name="Slot J.C."/>
            <person name="St John F."/>
            <person name="Stenlid J."/>
            <person name="Sun H."/>
            <person name="Sun S."/>
            <person name="Syed K."/>
            <person name="Tsang A."/>
            <person name="Wiebenga A."/>
            <person name="Young D."/>
            <person name="Pisabarro A."/>
            <person name="Eastwood D.C."/>
            <person name="Martin F."/>
            <person name="Cullen D."/>
            <person name="Grigoriev I.V."/>
            <person name="Hibbett D.S."/>
        </authorList>
    </citation>
    <scope>NUCLEOTIDE SEQUENCE</scope>
    <source>
        <strain evidence="3">FP-58527</strain>
    </source>
</reference>
<dbReference type="OrthoDB" id="2802952at2759"/>
<dbReference type="InParanoid" id="S8E6X0"/>
<feature type="transmembrane region" description="Helical" evidence="1">
    <location>
        <begin position="6"/>
        <end position="25"/>
    </location>
</feature>
<gene>
    <name evidence="2" type="ORF">FOMPIDRAFT_1049510</name>
</gene>
<dbReference type="EMBL" id="KE504147">
    <property type="protein sequence ID" value="EPT00747.1"/>
    <property type="molecule type" value="Genomic_DNA"/>
</dbReference>
<evidence type="ECO:0000256" key="1">
    <source>
        <dbReference type="SAM" id="Phobius"/>
    </source>
</evidence>
<protein>
    <submittedName>
        <fullName evidence="2">Uncharacterized protein</fullName>
    </submittedName>
</protein>
<dbReference type="Proteomes" id="UP000015241">
    <property type="component" value="Unassembled WGS sequence"/>
</dbReference>
<accession>S8E6X0</accession>
<sequence length="279" mass="29809">MSLASQAIIIPYTALLVILSQYFALRSLVFGKHTLTSVQDVASSWTGLGPALVNLWGQKSSPSYTFGIVEVTLYLACISALHITTPSLLSQQPFDQDAIVPATAGFPLFNSSSPRALRAQGSLFSYAYALNEIIATTPYLSYIGLSDSTIYDVVEQANDLAEVTVNTTSPNVTCGCLPNATIVETADGRLLVNASYGSYHFEFLANSLAPSPNANPAVMEGMVAGLEWVTALNYNPFFNSSFRAEQFTAPDLSSNVVPVSLPLRTGSECVVLNFTAGNH</sequence>
<name>S8E6X0_FOMSC</name>
<dbReference type="AlphaFoldDB" id="S8E6X0"/>
<keyword evidence="1" id="KW-0472">Membrane</keyword>
<organism evidence="2 3">
    <name type="scientific">Fomitopsis schrenkii</name>
    <name type="common">Brown rot fungus</name>
    <dbReference type="NCBI Taxonomy" id="2126942"/>
    <lineage>
        <taxon>Eukaryota</taxon>
        <taxon>Fungi</taxon>
        <taxon>Dikarya</taxon>
        <taxon>Basidiomycota</taxon>
        <taxon>Agaricomycotina</taxon>
        <taxon>Agaricomycetes</taxon>
        <taxon>Polyporales</taxon>
        <taxon>Fomitopsis</taxon>
    </lineage>
</organism>
<dbReference type="STRING" id="743788.S8E6X0"/>
<evidence type="ECO:0000313" key="2">
    <source>
        <dbReference type="EMBL" id="EPT00747.1"/>
    </source>
</evidence>